<comment type="caution">
    <text evidence="1">The sequence shown here is derived from an EMBL/GenBank/DDBJ whole genome shotgun (WGS) entry which is preliminary data.</text>
</comment>
<evidence type="ECO:0000313" key="2">
    <source>
        <dbReference type="Proteomes" id="UP001610446"/>
    </source>
</evidence>
<organism evidence="1 2">
    <name type="scientific">Aspergillus pseudoustus</name>
    <dbReference type="NCBI Taxonomy" id="1810923"/>
    <lineage>
        <taxon>Eukaryota</taxon>
        <taxon>Fungi</taxon>
        <taxon>Dikarya</taxon>
        <taxon>Ascomycota</taxon>
        <taxon>Pezizomycotina</taxon>
        <taxon>Eurotiomycetes</taxon>
        <taxon>Eurotiomycetidae</taxon>
        <taxon>Eurotiales</taxon>
        <taxon>Aspergillaceae</taxon>
        <taxon>Aspergillus</taxon>
        <taxon>Aspergillus subgen. Nidulantes</taxon>
    </lineage>
</organism>
<dbReference type="Proteomes" id="UP001610446">
    <property type="component" value="Unassembled WGS sequence"/>
</dbReference>
<evidence type="ECO:0000313" key="1">
    <source>
        <dbReference type="EMBL" id="KAL2839053.1"/>
    </source>
</evidence>
<dbReference type="EMBL" id="JBFXLU010000138">
    <property type="protein sequence ID" value="KAL2839053.1"/>
    <property type="molecule type" value="Genomic_DNA"/>
</dbReference>
<sequence>MTGPVFRFCLLSPKMILFCSGRFFFECLPGRHILSIARLAVGRQRYRSEPRLTSTFANKKQVSKYSKWKGDTPVIDNLESSHCLHCDGLIVSFPTIDGSTCYVDPQSTLAQEQLARLRFSFEAGMSSHPLRISSDPIRCLPQLDLHVICRARIFQVFCNLKLTPSPICTGLYHYYLVTVTLCRSNFCDETINQVNLRMRGLFRPFICKLKPWKIGTLSFVSVLSACPLRPLLRPFLPG</sequence>
<gene>
    <name evidence="1" type="ORF">BJY01DRAFT_29407</name>
</gene>
<name>A0ABR4JJA4_9EURO</name>
<keyword evidence="2" id="KW-1185">Reference proteome</keyword>
<reference evidence="1 2" key="1">
    <citation type="submission" date="2024-07" db="EMBL/GenBank/DDBJ databases">
        <title>Section-level genome sequencing and comparative genomics of Aspergillus sections Usti and Cavernicolus.</title>
        <authorList>
            <consortium name="Lawrence Berkeley National Laboratory"/>
            <person name="Nybo J.L."/>
            <person name="Vesth T.C."/>
            <person name="Theobald S."/>
            <person name="Frisvad J.C."/>
            <person name="Larsen T.O."/>
            <person name="Kjaerboelling I."/>
            <person name="Rothschild-Mancinelli K."/>
            <person name="Lyhne E.K."/>
            <person name="Kogle M.E."/>
            <person name="Barry K."/>
            <person name="Clum A."/>
            <person name="Na H."/>
            <person name="Ledsgaard L."/>
            <person name="Lin J."/>
            <person name="Lipzen A."/>
            <person name="Kuo A."/>
            <person name="Riley R."/>
            <person name="Mondo S."/>
            <person name="Labutti K."/>
            <person name="Haridas S."/>
            <person name="Pangalinan J."/>
            <person name="Salamov A.A."/>
            <person name="Simmons B.A."/>
            <person name="Magnuson J.K."/>
            <person name="Chen J."/>
            <person name="Drula E."/>
            <person name="Henrissat B."/>
            <person name="Wiebenga A."/>
            <person name="Lubbers R.J."/>
            <person name="Gomes A.C."/>
            <person name="Makela M.R."/>
            <person name="Stajich J."/>
            <person name="Grigoriev I.V."/>
            <person name="Mortensen U.H."/>
            <person name="De Vries R.P."/>
            <person name="Baker S.E."/>
            <person name="Andersen M.R."/>
        </authorList>
    </citation>
    <scope>NUCLEOTIDE SEQUENCE [LARGE SCALE GENOMIC DNA]</scope>
    <source>
        <strain evidence="1 2">CBS 123904</strain>
    </source>
</reference>
<protein>
    <submittedName>
        <fullName evidence="1">Uncharacterized protein</fullName>
    </submittedName>
</protein>
<proteinExistence type="predicted"/>
<accession>A0ABR4JJA4</accession>